<evidence type="ECO:0000256" key="1">
    <source>
        <dbReference type="SAM" id="MobiDB-lite"/>
    </source>
</evidence>
<evidence type="ECO:0000313" key="4">
    <source>
        <dbReference type="Proteomes" id="UP000193136"/>
    </source>
</evidence>
<keyword evidence="2" id="KW-0732">Signal</keyword>
<feature type="region of interest" description="Disordered" evidence="1">
    <location>
        <begin position="58"/>
        <end position="79"/>
    </location>
</feature>
<keyword evidence="4" id="KW-1185">Reference proteome</keyword>
<feature type="compositionally biased region" description="Basic residues" evidence="1">
    <location>
        <begin position="58"/>
        <end position="69"/>
    </location>
</feature>
<evidence type="ECO:0000313" key="3">
    <source>
        <dbReference type="EMBL" id="ORJ62079.1"/>
    </source>
</evidence>
<feature type="signal peptide" evidence="2">
    <location>
        <begin position="1"/>
        <end position="20"/>
    </location>
</feature>
<protein>
    <submittedName>
        <fullName evidence="3">Uncharacterized protein</fullName>
    </submittedName>
</protein>
<organism evidence="3 4">
    <name type="scientific">Geothermobacter hydrogeniphilus</name>
    <dbReference type="NCBI Taxonomy" id="1969733"/>
    <lineage>
        <taxon>Bacteria</taxon>
        <taxon>Pseudomonadati</taxon>
        <taxon>Thermodesulfobacteriota</taxon>
        <taxon>Desulfuromonadia</taxon>
        <taxon>Desulfuromonadales</taxon>
        <taxon>Geothermobacteraceae</taxon>
        <taxon>Geothermobacter</taxon>
    </lineage>
</organism>
<comment type="caution">
    <text evidence="3">The sequence shown here is derived from an EMBL/GenBank/DDBJ whole genome shotgun (WGS) entry which is preliminary data.</text>
</comment>
<sequence length="135" mass="15499">MKHLFLLLGLLSALAGSAWAGSGSTGERQHIPDPENNILQLADSRQGGHGGYFGHSRSGGKHLYTPRHQRRDDHYNRHQRRYDSYRYNDRHDGRGYGYYNRYYGYPGSSYGGTICWSEHAVSICFNNFGYGGRYW</sequence>
<feature type="compositionally biased region" description="Basic and acidic residues" evidence="1">
    <location>
        <begin position="70"/>
        <end position="79"/>
    </location>
</feature>
<reference evidence="3 4" key="1">
    <citation type="submission" date="2017-03" db="EMBL/GenBank/DDBJ databases">
        <title>Genome sequence of Geothermobacter sp. EPR-M, Deep-Sea Iron Reducer.</title>
        <authorList>
            <person name="Tully B."/>
            <person name="Savalia P."/>
            <person name="Abuyen K."/>
            <person name="Baughan C."/>
            <person name="Romero E."/>
            <person name="Ronkowski C."/>
            <person name="Torres B."/>
            <person name="Tremblay J."/>
            <person name="Trujillo A."/>
            <person name="Tyler M."/>
            <person name="Perez-Rodriguez I."/>
            <person name="Amend J."/>
        </authorList>
    </citation>
    <scope>NUCLEOTIDE SEQUENCE [LARGE SCALE GENOMIC DNA]</scope>
    <source>
        <strain evidence="3 4">EPR-M</strain>
    </source>
</reference>
<dbReference type="OrthoDB" id="9860204at2"/>
<feature type="chain" id="PRO_5010871556" evidence="2">
    <location>
        <begin position="21"/>
        <end position="135"/>
    </location>
</feature>
<evidence type="ECO:0000256" key="2">
    <source>
        <dbReference type="SAM" id="SignalP"/>
    </source>
</evidence>
<dbReference type="RefSeq" id="WP_085009633.1">
    <property type="nucleotide sequence ID" value="NZ_NAAD01000004.1"/>
</dbReference>
<dbReference type="AlphaFoldDB" id="A0A1X0YAF7"/>
<name>A0A1X0YAF7_9BACT</name>
<gene>
    <name evidence="3" type="ORF">B5V00_04830</name>
</gene>
<dbReference type="Proteomes" id="UP000193136">
    <property type="component" value="Unassembled WGS sequence"/>
</dbReference>
<accession>A0A1X0YAF7</accession>
<proteinExistence type="predicted"/>
<dbReference type="EMBL" id="NAAD01000004">
    <property type="protein sequence ID" value="ORJ62079.1"/>
    <property type="molecule type" value="Genomic_DNA"/>
</dbReference>